<name>A2CAQ2_PROM3</name>
<protein>
    <submittedName>
        <fullName evidence="1">Uncharacterized protein</fullName>
    </submittedName>
</protein>
<dbReference type="STRING" id="59922.P9303_18201"/>
<reference evidence="1 2" key="1">
    <citation type="journal article" date="2007" name="PLoS Genet.">
        <title>Patterns and implications of gene gain and loss in the evolution of Prochlorococcus.</title>
        <authorList>
            <person name="Kettler G.C."/>
            <person name="Martiny A.C."/>
            <person name="Huang K."/>
            <person name="Zucker J."/>
            <person name="Coleman M.L."/>
            <person name="Rodrigue S."/>
            <person name="Chen F."/>
            <person name="Lapidus A."/>
            <person name="Ferriera S."/>
            <person name="Johnson J."/>
            <person name="Steglich C."/>
            <person name="Church G.M."/>
            <person name="Richardson P."/>
            <person name="Chisholm S.W."/>
        </authorList>
    </citation>
    <scope>NUCLEOTIDE SEQUENCE [LARGE SCALE GENOMIC DNA]</scope>
    <source>
        <strain evidence="1 2">MIT 9303</strain>
    </source>
</reference>
<evidence type="ECO:0000313" key="2">
    <source>
        <dbReference type="Proteomes" id="UP000002274"/>
    </source>
</evidence>
<dbReference type="KEGG" id="pmf:P9303_18201"/>
<accession>A2CAQ2</accession>
<proteinExistence type="predicted"/>
<dbReference type="HOGENOM" id="CLU_2131245_0_0_3"/>
<dbReference type="AlphaFoldDB" id="A2CAQ2"/>
<organism evidence="1 2">
    <name type="scientific">Prochlorococcus marinus (strain MIT 9303)</name>
    <dbReference type="NCBI Taxonomy" id="59922"/>
    <lineage>
        <taxon>Bacteria</taxon>
        <taxon>Bacillati</taxon>
        <taxon>Cyanobacteriota</taxon>
        <taxon>Cyanophyceae</taxon>
        <taxon>Synechococcales</taxon>
        <taxon>Prochlorococcaceae</taxon>
        <taxon>Prochlorococcus</taxon>
    </lineage>
</organism>
<sequence length="113" mass="12316">MQHKRELVLGANLNQRGEDAVLPVLVEVMAALVDWHRKKVARQAQVHPNGVQSQSPKLELTSPLGCDLHKRLAAPFGQGQFLATESFLEAVAPCRGIGRDPVLPSTSPEFISN</sequence>
<dbReference type="EMBL" id="CP000554">
    <property type="protein sequence ID" value="ABM78562.1"/>
    <property type="molecule type" value="Genomic_DNA"/>
</dbReference>
<gene>
    <name evidence="1" type="ordered locus">P9303_18201</name>
</gene>
<dbReference type="Proteomes" id="UP000002274">
    <property type="component" value="Chromosome"/>
</dbReference>
<evidence type="ECO:0000313" key="1">
    <source>
        <dbReference type="EMBL" id="ABM78562.1"/>
    </source>
</evidence>